<dbReference type="Proteomes" id="UP001220010">
    <property type="component" value="Unassembled WGS sequence"/>
</dbReference>
<evidence type="ECO:0000313" key="3">
    <source>
        <dbReference type="Proteomes" id="UP001220010"/>
    </source>
</evidence>
<proteinExistence type="predicted"/>
<dbReference type="Pfam" id="PF10120">
    <property type="entry name" value="ThiN"/>
    <property type="match status" value="1"/>
</dbReference>
<evidence type="ECO:0000259" key="1">
    <source>
        <dbReference type="Pfam" id="PF10120"/>
    </source>
</evidence>
<dbReference type="Gene3D" id="3.40.225.10">
    <property type="entry name" value="Class II aldolase/adducin N-terminal domain"/>
    <property type="match status" value="1"/>
</dbReference>
<accession>A0ABT5X528</accession>
<feature type="domain" description="Thiamine-phosphate synthase ThiN" evidence="1">
    <location>
        <begin position="64"/>
        <end position="233"/>
    </location>
</feature>
<reference evidence="2 3" key="1">
    <citation type="submission" date="2023-03" db="EMBL/GenBank/DDBJ databases">
        <title>WGS of Methanotrichaceae archaeon Mx.</title>
        <authorList>
            <person name="Sorokin D.Y."/>
            <person name="Merkel A.Y."/>
        </authorList>
    </citation>
    <scope>NUCLEOTIDE SEQUENCE [LARGE SCALE GENOMIC DNA]</scope>
    <source>
        <strain evidence="2 3">Mx</strain>
    </source>
</reference>
<dbReference type="PANTHER" id="PTHR40730">
    <property type="entry name" value="TRANSCRIPTIONAL REGULATOR PROTEIN-LIKE PROTEIN"/>
    <property type="match status" value="1"/>
</dbReference>
<dbReference type="SUPFAM" id="SSF53639">
    <property type="entry name" value="AraD/HMP-PK domain-like"/>
    <property type="match status" value="1"/>
</dbReference>
<dbReference type="PANTHER" id="PTHR40730:SF4">
    <property type="entry name" value="TRANSCRIPTIONAL REGULATOR"/>
    <property type="match status" value="1"/>
</dbReference>
<dbReference type="RefSeq" id="WP_316965555.1">
    <property type="nucleotide sequence ID" value="NZ_JARFPK010000003.1"/>
</dbReference>
<comment type="caution">
    <text evidence="2">The sequence shown here is derived from an EMBL/GenBank/DDBJ whole genome shotgun (WGS) entry which is preliminary data.</text>
</comment>
<sequence>MADQLLSPHQMEGLWIWSVSMRAQGGRRDPGRGVDLAGSDQIDQLSGEAMTIEEDVEMYGRVLMALEEIEGCEEFGHLLPEVRTNLVYARPNPGSPEDVLAVDGRITMVRGMPHAAGRPRFGASSHMARLIIEVMKRDPAYRAGVNFASDPGLALWLEGYAGEKGWTYSVIDRRKEPDEIKEREGGSMPWKVSEAIEAAGGRIPKLFYETGAVGKEPVTVLIGRDPLEVAGEVCEIARSYHASP</sequence>
<organism evidence="2 3">
    <name type="scientific">Candidatus Methanocrinis natronophilus</name>
    <dbReference type="NCBI Taxonomy" id="3033396"/>
    <lineage>
        <taxon>Archaea</taxon>
        <taxon>Methanobacteriati</taxon>
        <taxon>Methanobacteriota</taxon>
        <taxon>Stenosarchaea group</taxon>
        <taxon>Methanomicrobia</taxon>
        <taxon>Methanotrichales</taxon>
        <taxon>Methanotrichaceae</taxon>
        <taxon>Methanocrinis</taxon>
    </lineage>
</organism>
<dbReference type="InterPro" id="IPR036409">
    <property type="entry name" value="Aldolase_II/adducin_N_sf"/>
</dbReference>
<dbReference type="InterPro" id="IPR019293">
    <property type="entry name" value="ThiN"/>
</dbReference>
<gene>
    <name evidence="2" type="ORF">P0O15_01190</name>
</gene>
<protein>
    <submittedName>
        <fullName evidence="2">Thiamine-phosphate synthase family protein</fullName>
    </submittedName>
</protein>
<keyword evidence="3" id="KW-1185">Reference proteome</keyword>
<name>A0ABT5X528_9EURY</name>
<dbReference type="EMBL" id="JARFPK010000003">
    <property type="protein sequence ID" value="MDF0589794.1"/>
    <property type="molecule type" value="Genomic_DNA"/>
</dbReference>
<evidence type="ECO:0000313" key="2">
    <source>
        <dbReference type="EMBL" id="MDF0589794.1"/>
    </source>
</evidence>